<organism evidence="2">
    <name type="scientific">Pseudomonas marincola</name>
    <dbReference type="NCBI Taxonomy" id="437900"/>
    <lineage>
        <taxon>Bacteria</taxon>
        <taxon>Pseudomonadati</taxon>
        <taxon>Pseudomonadota</taxon>
        <taxon>Gammaproteobacteria</taxon>
        <taxon>Pseudomonadales</taxon>
        <taxon>Pseudomonadaceae</taxon>
        <taxon>Pseudomonas</taxon>
    </lineage>
</organism>
<dbReference type="AlphaFoldDB" id="A0A653E177"/>
<name>A0A653E177_9PSED</name>
<reference evidence="2" key="1">
    <citation type="submission" date="2019-02" db="EMBL/GenBank/DDBJ databases">
        <authorList>
            <consortium name="Genoscope - CEA"/>
            <person name="William W."/>
        </authorList>
    </citation>
    <scope>NUCLEOTIDE SEQUENCE [LARGE SCALE GENOMIC DNA]</scope>
    <source>
        <strain evidence="2">YSy11</strain>
    </source>
</reference>
<protein>
    <recommendedName>
        <fullName evidence="1">YjiS-like domain-containing protein</fullName>
    </recommendedName>
</protein>
<dbReference type="RefSeq" id="WP_150547898.1">
    <property type="nucleotide sequence ID" value="NZ_LR215729.2"/>
</dbReference>
<sequence>MNGLSDVRLSLAAQELQHSAQTTLAGRVEYGPQLSRWTLMLRRLSTRRQLLKLTDQQLQDIGLTRQQANREASLPFWKL</sequence>
<dbReference type="Pfam" id="PF06568">
    <property type="entry name" value="YjiS-like"/>
    <property type="match status" value="1"/>
</dbReference>
<evidence type="ECO:0000259" key="1">
    <source>
        <dbReference type="Pfam" id="PF06568"/>
    </source>
</evidence>
<dbReference type="InterPro" id="IPR009506">
    <property type="entry name" value="YjiS-like"/>
</dbReference>
<dbReference type="EMBL" id="LR215729">
    <property type="protein sequence ID" value="VEV96407.1"/>
    <property type="molecule type" value="Genomic_DNA"/>
</dbReference>
<gene>
    <name evidence="2" type="ORF">PMYSY11_1360</name>
</gene>
<accession>A0A653E177</accession>
<feature type="domain" description="YjiS-like" evidence="1">
    <location>
        <begin position="36"/>
        <end position="68"/>
    </location>
</feature>
<proteinExistence type="predicted"/>
<evidence type="ECO:0000313" key="2">
    <source>
        <dbReference type="EMBL" id="VEV96407.1"/>
    </source>
</evidence>